<feature type="transmembrane region" description="Helical" evidence="1">
    <location>
        <begin position="102"/>
        <end position="123"/>
    </location>
</feature>
<feature type="transmembrane region" description="Helical" evidence="1">
    <location>
        <begin position="338"/>
        <end position="365"/>
    </location>
</feature>
<feature type="transmembrane region" description="Helical" evidence="1">
    <location>
        <begin position="305"/>
        <end position="326"/>
    </location>
</feature>
<reference evidence="2 3" key="1">
    <citation type="submission" date="2011-06" db="EMBL/GenBank/DDBJ databases">
        <authorList>
            <person name="Bador J."/>
            <person name="Amoureux L."/>
            <person name="Neuwirth C."/>
        </authorList>
    </citation>
    <scope>NUCLEOTIDE SEQUENCE [LARGE SCALE GENOMIC DNA]</scope>
    <source>
        <strain evidence="2 3">AXX-A</strain>
    </source>
</reference>
<keyword evidence="1" id="KW-0472">Membrane</keyword>
<organism evidence="2 3">
    <name type="scientific">Achromobacter insuavis AXX-A</name>
    <dbReference type="NCBI Taxonomy" id="1003200"/>
    <lineage>
        <taxon>Bacteria</taxon>
        <taxon>Pseudomonadati</taxon>
        <taxon>Pseudomonadota</taxon>
        <taxon>Betaproteobacteria</taxon>
        <taxon>Burkholderiales</taxon>
        <taxon>Alcaligenaceae</taxon>
        <taxon>Achromobacter</taxon>
    </lineage>
</organism>
<protein>
    <submittedName>
        <fullName evidence="2">Uncharacterized protein</fullName>
    </submittedName>
</protein>
<dbReference type="AlphaFoldDB" id="F7SYX8"/>
<comment type="caution">
    <text evidence="2">The sequence shown here is derived from an EMBL/GenBank/DDBJ whole genome shotgun (WGS) entry which is preliminary data.</text>
</comment>
<dbReference type="HOGENOM" id="CLU_605031_0_0_4"/>
<feature type="transmembrane region" description="Helical" evidence="1">
    <location>
        <begin position="167"/>
        <end position="196"/>
    </location>
</feature>
<feature type="transmembrane region" description="Helical" evidence="1">
    <location>
        <begin position="208"/>
        <end position="227"/>
    </location>
</feature>
<feature type="transmembrane region" description="Helical" evidence="1">
    <location>
        <begin position="52"/>
        <end position="67"/>
    </location>
</feature>
<dbReference type="Proteomes" id="UP000004853">
    <property type="component" value="Unassembled WGS sequence"/>
</dbReference>
<evidence type="ECO:0000313" key="2">
    <source>
        <dbReference type="EMBL" id="EGP46648.1"/>
    </source>
</evidence>
<dbReference type="EMBL" id="AFRQ01000037">
    <property type="protein sequence ID" value="EGP46648.1"/>
    <property type="molecule type" value="Genomic_DNA"/>
</dbReference>
<keyword evidence="1" id="KW-1133">Transmembrane helix</keyword>
<dbReference type="CDD" id="cd21469">
    <property type="entry name" value="LPS_wlbK_C-like"/>
    <property type="match status" value="1"/>
</dbReference>
<sequence length="383" mass="42806">MILAFVLCFLGSSIYLIAPLRPFHWGLALMAVALAGNRATRRILAAGPHWKLVAVAAILILAQAIYASQAQRYLQFSVILMIGMAHLLLAQQLAARDIDLTPMLRGLVALWLILAWFPVFDAWTHSGRFRPEYPLTGGPWDNVNDMGTVLVFVALLWFMIKRRLPALLFAIVWTYCLLLNRRADVAALIVFGLAYLLFFMPEGWRKRAGFAAGWAILTAALIGAMHYEGMQTRAMPQLTVTQGELTVAQTPGDASTDYRRTMVIDMLHQARAMPWWQWITGMGAGQLNVTWPVPGAVAPWASPHLFWLEMTFYLGLAWPLALLWLLWRSDWRGRTCLVVAGIAGLAPSSMVYLQPFWFLLGWLFASMPGTGLVPTPPRDGVRS</sequence>
<feature type="transmembrane region" description="Helical" evidence="1">
    <location>
        <begin position="73"/>
        <end position="90"/>
    </location>
</feature>
<proteinExistence type="predicted"/>
<dbReference type="PATRIC" id="fig|1003200.3.peg.1851"/>
<evidence type="ECO:0000256" key="1">
    <source>
        <dbReference type="SAM" id="Phobius"/>
    </source>
</evidence>
<gene>
    <name evidence="2" type="ORF">AXXA_09408</name>
</gene>
<keyword evidence="1" id="KW-0812">Transmembrane</keyword>
<accession>F7SYX8</accession>
<name>F7SYX8_9BURK</name>
<evidence type="ECO:0000313" key="3">
    <source>
        <dbReference type="Proteomes" id="UP000004853"/>
    </source>
</evidence>
<dbReference type="CDD" id="cd21468">
    <property type="entry name" value="LPS_wlbK_N-like"/>
    <property type="match status" value="1"/>
</dbReference>